<feature type="region of interest" description="Disordered" evidence="1">
    <location>
        <begin position="61"/>
        <end position="87"/>
    </location>
</feature>
<feature type="compositionally biased region" description="Polar residues" evidence="1">
    <location>
        <begin position="123"/>
        <end position="134"/>
    </location>
</feature>
<feature type="compositionally biased region" description="Basic and acidic residues" evidence="1">
    <location>
        <begin position="7"/>
        <end position="22"/>
    </location>
</feature>
<feature type="region of interest" description="Disordered" evidence="1">
    <location>
        <begin position="1"/>
        <end position="46"/>
    </location>
</feature>
<proteinExistence type="predicted"/>
<keyword evidence="3" id="KW-1185">Reference proteome</keyword>
<feature type="region of interest" description="Disordered" evidence="1">
    <location>
        <begin position="123"/>
        <end position="149"/>
    </location>
</feature>
<reference evidence="2" key="1">
    <citation type="submission" date="2022-07" db="EMBL/GenBank/DDBJ databases">
        <title>Chromosome-level genome of Muraenolepis orangiensis.</title>
        <authorList>
            <person name="Kim J."/>
        </authorList>
    </citation>
    <scope>NUCLEOTIDE SEQUENCE</scope>
    <source>
        <strain evidence="2">KU_S4_2022</strain>
        <tissue evidence="2">Muscle</tissue>
    </source>
</reference>
<organism evidence="2 3">
    <name type="scientific">Muraenolepis orangiensis</name>
    <name type="common">Patagonian moray cod</name>
    <dbReference type="NCBI Taxonomy" id="630683"/>
    <lineage>
        <taxon>Eukaryota</taxon>
        <taxon>Metazoa</taxon>
        <taxon>Chordata</taxon>
        <taxon>Craniata</taxon>
        <taxon>Vertebrata</taxon>
        <taxon>Euteleostomi</taxon>
        <taxon>Actinopterygii</taxon>
        <taxon>Neopterygii</taxon>
        <taxon>Teleostei</taxon>
        <taxon>Neoteleostei</taxon>
        <taxon>Acanthomorphata</taxon>
        <taxon>Zeiogadaria</taxon>
        <taxon>Gadariae</taxon>
        <taxon>Gadiformes</taxon>
        <taxon>Muraenolepidoidei</taxon>
        <taxon>Muraenolepididae</taxon>
        <taxon>Muraenolepis</taxon>
    </lineage>
</organism>
<sequence>MQYSGDGGDRWSRWRPPGERGDGGGGPHGPTWSEQQTEQDGGDRPRRLWWWRWWERRRRRRCGRRGGDGGVPPHRRGKEGGLGARAKVRVAHTRAHTAMGAMGAGEGRGVDAAGAVGRSTINVSASASSRTSGGDNKEDNGGLVVDTSQ</sequence>
<evidence type="ECO:0000313" key="3">
    <source>
        <dbReference type="Proteomes" id="UP001148018"/>
    </source>
</evidence>
<feature type="non-terminal residue" evidence="2">
    <location>
        <position position="149"/>
    </location>
</feature>
<comment type="caution">
    <text evidence="2">The sequence shown here is derived from an EMBL/GenBank/DDBJ whole genome shotgun (WGS) entry which is preliminary data.</text>
</comment>
<dbReference type="EMBL" id="JANIIK010006042">
    <property type="protein sequence ID" value="KAJ3580773.1"/>
    <property type="molecule type" value="Genomic_DNA"/>
</dbReference>
<dbReference type="AlphaFoldDB" id="A0A9Q0D4J5"/>
<accession>A0A9Q0D4J5</accession>
<gene>
    <name evidence="2" type="ORF">NHX12_023052</name>
</gene>
<protein>
    <submittedName>
        <fullName evidence="2">Uncharacterized protein</fullName>
    </submittedName>
</protein>
<dbReference type="Proteomes" id="UP001148018">
    <property type="component" value="Unassembled WGS sequence"/>
</dbReference>
<evidence type="ECO:0000313" key="2">
    <source>
        <dbReference type="EMBL" id="KAJ3580773.1"/>
    </source>
</evidence>
<evidence type="ECO:0000256" key="1">
    <source>
        <dbReference type="SAM" id="MobiDB-lite"/>
    </source>
</evidence>
<name>A0A9Q0D4J5_9TELE</name>